<dbReference type="PANTHER" id="PTHR38590:SF1">
    <property type="entry name" value="BLL0828 PROTEIN"/>
    <property type="match status" value="1"/>
</dbReference>
<keyword evidence="3" id="KW-1185">Reference proteome</keyword>
<protein>
    <submittedName>
        <fullName evidence="2">Endonuclease domain-containing protein</fullName>
    </submittedName>
</protein>
<dbReference type="InterPro" id="IPR047216">
    <property type="entry name" value="Endonuclease_DUF559_bact"/>
</dbReference>
<dbReference type="OrthoDB" id="9798754at2"/>
<dbReference type="CDD" id="cd01038">
    <property type="entry name" value="Endonuclease_DUF559"/>
    <property type="match status" value="1"/>
</dbReference>
<organism evidence="2 3">
    <name type="scientific">Rhodanobacter denitrificans</name>
    <dbReference type="NCBI Taxonomy" id="666685"/>
    <lineage>
        <taxon>Bacteria</taxon>
        <taxon>Pseudomonadati</taxon>
        <taxon>Pseudomonadota</taxon>
        <taxon>Gammaproteobacteria</taxon>
        <taxon>Lysobacterales</taxon>
        <taxon>Rhodanobacteraceae</taxon>
        <taxon>Rhodanobacter</taxon>
    </lineage>
</organism>
<accession>A0A368KCU1</accession>
<dbReference type="Gene3D" id="3.40.960.10">
    <property type="entry name" value="VSR Endonuclease"/>
    <property type="match status" value="1"/>
</dbReference>
<dbReference type="RefSeq" id="WP_114343654.1">
    <property type="nucleotide sequence ID" value="NZ_QFWQ01000006.1"/>
</dbReference>
<dbReference type="InterPro" id="IPR007569">
    <property type="entry name" value="DUF559"/>
</dbReference>
<feature type="domain" description="DUF559" evidence="1">
    <location>
        <begin position="7"/>
        <end position="107"/>
    </location>
</feature>
<keyword evidence="2" id="KW-0378">Hydrolase</keyword>
<dbReference type="Proteomes" id="UP000252387">
    <property type="component" value="Unassembled WGS sequence"/>
</dbReference>
<sequence length="115" mass="13881">MHIKWIRARRLRNDSTDAERRLWRFLRRQQLGGHKFRRQYPLAGYIADFVCVPVRLVVELDGGQHLDALAYDQWRTEALQREGYRVLRFWDDDVLLRTQDVVAEIFRVPEERSKA</sequence>
<dbReference type="InterPro" id="IPR011335">
    <property type="entry name" value="Restrct_endonuc-II-like"/>
</dbReference>
<dbReference type="EMBL" id="QFWQ01000006">
    <property type="protein sequence ID" value="RCS29759.1"/>
    <property type="molecule type" value="Genomic_DNA"/>
</dbReference>
<evidence type="ECO:0000313" key="2">
    <source>
        <dbReference type="EMBL" id="RCS29759.1"/>
    </source>
</evidence>
<dbReference type="AlphaFoldDB" id="A0A368KCU1"/>
<evidence type="ECO:0000259" key="1">
    <source>
        <dbReference type="Pfam" id="PF04480"/>
    </source>
</evidence>
<keyword evidence="2" id="KW-0540">Nuclease</keyword>
<dbReference type="Pfam" id="PF04480">
    <property type="entry name" value="DUF559"/>
    <property type="match status" value="1"/>
</dbReference>
<proteinExistence type="predicted"/>
<name>A0A368KCU1_9GAMM</name>
<reference evidence="2 3" key="1">
    <citation type="submission" date="2018-05" db="EMBL/GenBank/DDBJ databases">
        <title>Draft genome sequence of Rhodanobacter denitrificans Yn1 isolated from gold copper mine.</title>
        <authorList>
            <person name="Yang N."/>
            <person name="Mazhar H.S."/>
            <person name="Rensing C."/>
        </authorList>
    </citation>
    <scope>NUCLEOTIDE SEQUENCE [LARGE SCALE GENOMIC DNA]</scope>
    <source>
        <strain evidence="2 3">Yn1</strain>
    </source>
</reference>
<evidence type="ECO:0000313" key="3">
    <source>
        <dbReference type="Proteomes" id="UP000252387"/>
    </source>
</evidence>
<dbReference type="SUPFAM" id="SSF52980">
    <property type="entry name" value="Restriction endonuclease-like"/>
    <property type="match status" value="1"/>
</dbReference>
<dbReference type="PANTHER" id="PTHR38590">
    <property type="entry name" value="BLL0828 PROTEIN"/>
    <property type="match status" value="1"/>
</dbReference>
<dbReference type="GO" id="GO:0004519">
    <property type="term" value="F:endonuclease activity"/>
    <property type="evidence" value="ECO:0007669"/>
    <property type="project" value="UniProtKB-KW"/>
</dbReference>
<comment type="caution">
    <text evidence="2">The sequence shown here is derived from an EMBL/GenBank/DDBJ whole genome shotgun (WGS) entry which is preliminary data.</text>
</comment>
<gene>
    <name evidence="2" type="ORF">DEO45_11480</name>
</gene>
<keyword evidence="2" id="KW-0255">Endonuclease</keyword>